<keyword evidence="5" id="KW-0479">Metal-binding</keyword>
<dbReference type="InterPro" id="IPR013087">
    <property type="entry name" value="Znf_C2H2_type"/>
</dbReference>
<name>A0A7K5IIB9_TOXRE</name>
<evidence type="ECO:0000256" key="5">
    <source>
        <dbReference type="ARBA" id="ARBA00022723"/>
    </source>
</evidence>
<dbReference type="GO" id="GO:0005634">
    <property type="term" value="C:nucleus"/>
    <property type="evidence" value="ECO:0007669"/>
    <property type="project" value="UniProtKB-SubCell"/>
</dbReference>
<dbReference type="FunFam" id="3.30.160.60:FF:000719">
    <property type="entry name" value="Zinc finger protein 507"/>
    <property type="match status" value="1"/>
</dbReference>
<keyword evidence="4" id="KW-0597">Phosphoprotein</keyword>
<feature type="domain" description="C2H2-type" evidence="16">
    <location>
        <begin position="696"/>
        <end position="720"/>
    </location>
</feature>
<feature type="domain" description="C2H2-type" evidence="16">
    <location>
        <begin position="640"/>
        <end position="667"/>
    </location>
</feature>
<dbReference type="InterPro" id="IPR050688">
    <property type="entry name" value="Zinc_finger/UBP_domain"/>
</dbReference>
<dbReference type="Gene3D" id="3.30.160.60">
    <property type="entry name" value="Classic Zinc Finger"/>
    <property type="match status" value="4"/>
</dbReference>
<feature type="compositionally biased region" description="Polar residues" evidence="15">
    <location>
        <begin position="212"/>
        <end position="229"/>
    </location>
</feature>
<evidence type="ECO:0000256" key="1">
    <source>
        <dbReference type="ARBA" id="ARBA00003767"/>
    </source>
</evidence>
<keyword evidence="11" id="KW-0804">Transcription</keyword>
<reference evidence="17 18" key="1">
    <citation type="submission" date="2019-09" db="EMBL/GenBank/DDBJ databases">
        <title>Bird 10,000 Genomes (B10K) Project - Family phase.</title>
        <authorList>
            <person name="Zhang G."/>
        </authorList>
    </citation>
    <scope>NUCLEOTIDE SEQUENCE [LARGE SCALE GENOMIC DNA]</scope>
    <source>
        <strain evidence="17">B10K-DU-002-15</strain>
        <tissue evidence="17">Muscle</tissue>
    </source>
</reference>
<keyword evidence="18" id="KW-1185">Reference proteome</keyword>
<keyword evidence="7 14" id="KW-0863">Zinc-finger</keyword>
<dbReference type="SUPFAM" id="SSF57667">
    <property type="entry name" value="beta-beta-alpha zinc fingers"/>
    <property type="match status" value="3"/>
</dbReference>
<evidence type="ECO:0000313" key="17">
    <source>
        <dbReference type="EMBL" id="NWS81348.1"/>
    </source>
</evidence>
<evidence type="ECO:0000256" key="13">
    <source>
        <dbReference type="ARBA" id="ARBA00068660"/>
    </source>
</evidence>
<evidence type="ECO:0000259" key="16">
    <source>
        <dbReference type="PROSITE" id="PS50157"/>
    </source>
</evidence>
<dbReference type="PROSITE" id="PS00028">
    <property type="entry name" value="ZINC_FINGER_C2H2_1"/>
    <property type="match status" value="3"/>
</dbReference>
<feature type="domain" description="C2H2-type" evidence="16">
    <location>
        <begin position="922"/>
        <end position="949"/>
    </location>
</feature>
<keyword evidence="8" id="KW-0862">Zinc</keyword>
<feature type="region of interest" description="Disordered" evidence="15">
    <location>
        <begin position="209"/>
        <end position="229"/>
    </location>
</feature>
<feature type="non-terminal residue" evidence="17">
    <location>
        <position position="1"/>
    </location>
</feature>
<evidence type="ECO:0000256" key="12">
    <source>
        <dbReference type="ARBA" id="ARBA00023242"/>
    </source>
</evidence>
<dbReference type="GO" id="GO:0045944">
    <property type="term" value="P:positive regulation of transcription by RNA polymerase II"/>
    <property type="evidence" value="ECO:0007669"/>
    <property type="project" value="TreeGrafter"/>
</dbReference>
<protein>
    <recommendedName>
        <fullName evidence="13">Zinc finger protein 507</fullName>
    </recommendedName>
</protein>
<comment type="function">
    <text evidence="1">May be involved in transcriptional regulation.</text>
</comment>
<feature type="non-terminal residue" evidence="17">
    <location>
        <position position="964"/>
    </location>
</feature>
<dbReference type="Pfam" id="PF00096">
    <property type="entry name" value="zf-C2H2"/>
    <property type="match status" value="1"/>
</dbReference>
<dbReference type="PANTHER" id="PTHR24403:SF74">
    <property type="entry name" value="ZINC FINGER PROTEIN 507"/>
    <property type="match status" value="1"/>
</dbReference>
<evidence type="ECO:0000256" key="15">
    <source>
        <dbReference type="SAM" id="MobiDB-lite"/>
    </source>
</evidence>
<feature type="domain" description="C2H2-type" evidence="16">
    <location>
        <begin position="798"/>
        <end position="825"/>
    </location>
</feature>
<dbReference type="GO" id="GO:0003677">
    <property type="term" value="F:DNA binding"/>
    <property type="evidence" value="ECO:0007669"/>
    <property type="project" value="UniProtKB-KW"/>
</dbReference>
<organism evidence="17 18">
    <name type="scientific">Toxostoma redivivum</name>
    <name type="common">California thrasher</name>
    <dbReference type="NCBI Taxonomy" id="99882"/>
    <lineage>
        <taxon>Eukaryota</taxon>
        <taxon>Metazoa</taxon>
        <taxon>Chordata</taxon>
        <taxon>Craniata</taxon>
        <taxon>Vertebrata</taxon>
        <taxon>Euteleostomi</taxon>
        <taxon>Archelosauria</taxon>
        <taxon>Archosauria</taxon>
        <taxon>Dinosauria</taxon>
        <taxon>Saurischia</taxon>
        <taxon>Theropoda</taxon>
        <taxon>Coelurosauria</taxon>
        <taxon>Aves</taxon>
        <taxon>Neognathae</taxon>
        <taxon>Neoaves</taxon>
        <taxon>Telluraves</taxon>
        <taxon>Australaves</taxon>
        <taxon>Passeriformes</taxon>
        <taxon>Mimidae</taxon>
        <taxon>Toxostoma</taxon>
    </lineage>
</organism>
<keyword evidence="12" id="KW-0539">Nucleus</keyword>
<sequence>MEEGSSIAVLMPNIGEQEAVLISETVIGPTLQSSDNQRKCKTDPLIHVIQKLSKIVESEKSQRCLLIGKKRSHADASAQSLDADELCEIPAKAIELSVIATKKTEELQADYFVTECLPQSKKKVTCYQCGLCKFLSPSLLILQEHIKQHGQKNEVILMCSECHFASKSQEELESHFQNHHENGGKNSIQTKVQQCVNVTSSFLQGPVEGSVKSGTDQTGNLECKDTTQSAPVPEMGRRKWYTYEQYGMYRCLICRYTCGQQRMLKTHAWKHAGEVDCSYPIFEEENETTSLSETVVTHTPHSVDTVVLSLENNELDIHSEPSLQLQICNSEQLSCKSPVGANVKEEEIISESVVHSPTTEVVEETVSDTETDSLITDSLLSSAQKIISCSPNKKGHINVIVERLPGAEESVLQKPFLMNTDIETEKKLISEESSVTCEEPDEVYHSDAIQEVIIEWNNTEKKDNELSANKNVTADENVPPARRRTNSESLRLHSLAAEALVTMPIRAAELTQSSLRALTGEDAVGAGAGQGTDGPCMAHSKVVSSLKDPSEEFSGLNQSECAIVEIKKERPELSEAPIKMGISMSLLTVIEKLKERTDQNASDDDILKELQDNAQCQNASEASVAGSNLVEFLPSAERPYRCRLCHYSSGNKGYIKQHLRVHRQRQPYQCPICEHVAGDSKGLESHMINHCKARMYQCKQCQESFHYKSQLRNHEREQHSLPDLFSTATANKPVVSNEADDREEFLTTLQLSKTMDFVSIGSKSSVQKLFRCDVCDYTSTTYVGVRNHRRIHNSDKPYRCSLCGYVCSHPPSLKSHMWKHASDQNYNYEQVNKAINDAISQSSRFQGQLTDKSLLEGTDESTVPILGSSDNLVSFTESINQTTNEIAGSDENEKPSLMNTSCSLEKNSTLPHLGTEYCVLLFCCCICGFESTNKENLLDHMKEHEGEIINIILNKDHSTAQNTN</sequence>
<accession>A0A7K5IIB9</accession>
<evidence type="ECO:0000256" key="4">
    <source>
        <dbReference type="ARBA" id="ARBA00022553"/>
    </source>
</evidence>
<keyword evidence="10" id="KW-0238">DNA-binding</keyword>
<evidence type="ECO:0000256" key="7">
    <source>
        <dbReference type="ARBA" id="ARBA00022771"/>
    </source>
</evidence>
<evidence type="ECO:0000256" key="14">
    <source>
        <dbReference type="PROSITE-ProRule" id="PRU00042"/>
    </source>
</evidence>
<dbReference type="FunFam" id="3.30.160.60:FF:000964">
    <property type="entry name" value="zinc finger protein 507"/>
    <property type="match status" value="1"/>
</dbReference>
<dbReference type="AlphaFoldDB" id="A0A7K5IIB9"/>
<comment type="caution">
    <text evidence="17">The sequence shown here is derived from an EMBL/GenBank/DDBJ whole genome shotgun (WGS) entry which is preliminary data.</text>
</comment>
<evidence type="ECO:0000256" key="6">
    <source>
        <dbReference type="ARBA" id="ARBA00022737"/>
    </source>
</evidence>
<proteinExistence type="inferred from homology"/>
<evidence type="ECO:0000256" key="3">
    <source>
        <dbReference type="ARBA" id="ARBA00006991"/>
    </source>
</evidence>
<feature type="domain" description="C2H2-type" evidence="16">
    <location>
        <begin position="770"/>
        <end position="797"/>
    </location>
</feature>
<dbReference type="InterPro" id="IPR036236">
    <property type="entry name" value="Znf_C2H2_sf"/>
</dbReference>
<evidence type="ECO:0000256" key="11">
    <source>
        <dbReference type="ARBA" id="ARBA00023163"/>
    </source>
</evidence>
<comment type="similarity">
    <text evidence="3">Belongs to the krueppel C2H2-type zinc-finger protein family.</text>
</comment>
<evidence type="ECO:0000256" key="2">
    <source>
        <dbReference type="ARBA" id="ARBA00004123"/>
    </source>
</evidence>
<evidence type="ECO:0000256" key="10">
    <source>
        <dbReference type="ARBA" id="ARBA00023125"/>
    </source>
</evidence>
<evidence type="ECO:0000256" key="9">
    <source>
        <dbReference type="ARBA" id="ARBA00023015"/>
    </source>
</evidence>
<dbReference type="PANTHER" id="PTHR24403">
    <property type="entry name" value="ZINC FINGER PROTEIN"/>
    <property type="match status" value="1"/>
</dbReference>
<keyword evidence="6" id="KW-0677">Repeat</keyword>
<evidence type="ECO:0000313" key="18">
    <source>
        <dbReference type="Proteomes" id="UP000523146"/>
    </source>
</evidence>
<dbReference type="EMBL" id="VXBI01002247">
    <property type="protein sequence ID" value="NWS81348.1"/>
    <property type="molecule type" value="Genomic_DNA"/>
</dbReference>
<dbReference type="Proteomes" id="UP000523146">
    <property type="component" value="Unassembled WGS sequence"/>
</dbReference>
<gene>
    <name evidence="17" type="primary">Znf507</name>
    <name evidence="17" type="ORF">TOXRED_R07206</name>
</gene>
<comment type="subcellular location">
    <subcellularLocation>
        <location evidence="2">Nucleus</location>
    </subcellularLocation>
</comment>
<dbReference type="FunFam" id="3.30.160.60:FF:000884">
    <property type="entry name" value="Zinc finger protein 507"/>
    <property type="match status" value="1"/>
</dbReference>
<dbReference type="GO" id="GO:0008270">
    <property type="term" value="F:zinc ion binding"/>
    <property type="evidence" value="ECO:0007669"/>
    <property type="project" value="UniProtKB-KW"/>
</dbReference>
<keyword evidence="9" id="KW-0805">Transcription regulation</keyword>
<dbReference type="SMART" id="SM00355">
    <property type="entry name" value="ZnF_C2H2"/>
    <property type="match status" value="9"/>
</dbReference>
<dbReference type="PROSITE" id="PS50157">
    <property type="entry name" value="ZINC_FINGER_C2H2_2"/>
    <property type="match status" value="5"/>
</dbReference>
<evidence type="ECO:0000256" key="8">
    <source>
        <dbReference type="ARBA" id="ARBA00022833"/>
    </source>
</evidence>